<feature type="compositionally biased region" description="Low complexity" evidence="1">
    <location>
        <begin position="184"/>
        <end position="193"/>
    </location>
</feature>
<evidence type="ECO:0000256" key="1">
    <source>
        <dbReference type="SAM" id="MobiDB-lite"/>
    </source>
</evidence>
<feature type="compositionally biased region" description="Acidic residues" evidence="1">
    <location>
        <begin position="167"/>
        <end position="183"/>
    </location>
</feature>
<dbReference type="EMBL" id="DVNF01000177">
    <property type="protein sequence ID" value="HIU60950.1"/>
    <property type="molecule type" value="Genomic_DNA"/>
</dbReference>
<keyword evidence="2" id="KW-0472">Membrane</keyword>
<comment type="caution">
    <text evidence="3">The sequence shown here is derived from an EMBL/GenBank/DDBJ whole genome shotgun (WGS) entry which is preliminary data.</text>
</comment>
<feature type="compositionally biased region" description="Acidic residues" evidence="1">
    <location>
        <begin position="146"/>
        <end position="156"/>
    </location>
</feature>
<reference evidence="3" key="1">
    <citation type="submission" date="2020-10" db="EMBL/GenBank/DDBJ databases">
        <authorList>
            <person name="Gilroy R."/>
        </authorList>
    </citation>
    <scope>NUCLEOTIDE SEQUENCE</scope>
    <source>
        <strain evidence="3">18911</strain>
    </source>
</reference>
<gene>
    <name evidence="3" type="ORF">IAB05_06125</name>
</gene>
<dbReference type="Proteomes" id="UP000824094">
    <property type="component" value="Unassembled WGS sequence"/>
</dbReference>
<keyword evidence="2" id="KW-1133">Transmembrane helix</keyword>
<dbReference type="AlphaFoldDB" id="A0A9D1SI91"/>
<proteinExistence type="predicted"/>
<keyword evidence="2" id="KW-0812">Transmembrane</keyword>
<name>A0A9D1SI91_9FIRM</name>
<accession>A0A9D1SI91</accession>
<evidence type="ECO:0000313" key="4">
    <source>
        <dbReference type="Proteomes" id="UP000824094"/>
    </source>
</evidence>
<evidence type="ECO:0000256" key="2">
    <source>
        <dbReference type="SAM" id="Phobius"/>
    </source>
</evidence>
<sequence length="212" mass="22570">MAKNNQGGGIKLPRSMYNSPYMQNYVAARMEKPKVGKPVKMVTVSRPGKDALYSLPMDIGMGAGADMGYNMGYNADFGMGADAGYVEPAAAKPKRARRFVPVLLIVLFTLLYIAVLGLSYLNLDALADYNGYFAMYEGNPDAEELVVDTESTEETGTESAEAATENTDADTDADTDANTDGTEEGTAAGTDATEGSEDEDVPEPEMVKVGVE</sequence>
<reference evidence="3" key="2">
    <citation type="journal article" date="2021" name="PeerJ">
        <title>Extensive microbial diversity within the chicken gut microbiome revealed by metagenomics and culture.</title>
        <authorList>
            <person name="Gilroy R."/>
            <person name="Ravi A."/>
            <person name="Getino M."/>
            <person name="Pursley I."/>
            <person name="Horton D.L."/>
            <person name="Alikhan N.F."/>
            <person name="Baker D."/>
            <person name="Gharbi K."/>
            <person name="Hall N."/>
            <person name="Watson M."/>
            <person name="Adriaenssens E.M."/>
            <person name="Foster-Nyarko E."/>
            <person name="Jarju S."/>
            <person name="Secka A."/>
            <person name="Antonio M."/>
            <person name="Oren A."/>
            <person name="Chaudhuri R.R."/>
            <person name="La Ragione R."/>
            <person name="Hildebrand F."/>
            <person name="Pallen M.J."/>
        </authorList>
    </citation>
    <scope>NUCLEOTIDE SEQUENCE</scope>
    <source>
        <strain evidence="3">18911</strain>
    </source>
</reference>
<feature type="compositionally biased region" description="Acidic residues" evidence="1">
    <location>
        <begin position="194"/>
        <end position="203"/>
    </location>
</feature>
<feature type="compositionally biased region" description="Low complexity" evidence="1">
    <location>
        <begin position="157"/>
        <end position="166"/>
    </location>
</feature>
<feature type="non-terminal residue" evidence="3">
    <location>
        <position position="212"/>
    </location>
</feature>
<organism evidence="3 4">
    <name type="scientific">Candidatus Stercoripulliclostridium merdigallinarum</name>
    <dbReference type="NCBI Taxonomy" id="2840951"/>
    <lineage>
        <taxon>Bacteria</taxon>
        <taxon>Bacillati</taxon>
        <taxon>Bacillota</taxon>
        <taxon>Clostridia</taxon>
        <taxon>Eubacteriales</taxon>
        <taxon>Candidatus Stercoripulliclostridium</taxon>
    </lineage>
</organism>
<feature type="transmembrane region" description="Helical" evidence="2">
    <location>
        <begin position="99"/>
        <end position="121"/>
    </location>
</feature>
<evidence type="ECO:0000313" key="3">
    <source>
        <dbReference type="EMBL" id="HIU60950.1"/>
    </source>
</evidence>
<feature type="region of interest" description="Disordered" evidence="1">
    <location>
        <begin position="146"/>
        <end position="212"/>
    </location>
</feature>
<protein>
    <submittedName>
        <fullName evidence="3">Uncharacterized protein</fullName>
    </submittedName>
</protein>